<dbReference type="PANTHER" id="PTHR46871">
    <property type="entry name" value="BROMO-ADJACENT HOMOLOGY (BAH) DOMAIN-CONTAINING PROTEIN"/>
    <property type="match status" value="1"/>
</dbReference>
<dbReference type="InterPro" id="IPR043151">
    <property type="entry name" value="BAH_sf"/>
</dbReference>
<feature type="compositionally biased region" description="Acidic residues" evidence="1">
    <location>
        <begin position="122"/>
        <end position="134"/>
    </location>
</feature>
<feature type="compositionally biased region" description="Basic and acidic residues" evidence="1">
    <location>
        <begin position="614"/>
        <end position="627"/>
    </location>
</feature>
<dbReference type="InterPro" id="IPR003618">
    <property type="entry name" value="TFIIS_cen_dom"/>
</dbReference>
<dbReference type="GO" id="GO:0006351">
    <property type="term" value="P:DNA-templated transcription"/>
    <property type="evidence" value="ECO:0007669"/>
    <property type="project" value="InterPro"/>
</dbReference>
<organism evidence="4">
    <name type="scientific">Prunus dulcis</name>
    <name type="common">Almond</name>
    <name type="synonym">Amygdalus dulcis</name>
    <dbReference type="NCBI Taxonomy" id="3755"/>
    <lineage>
        <taxon>Eukaryota</taxon>
        <taxon>Viridiplantae</taxon>
        <taxon>Streptophyta</taxon>
        <taxon>Embryophyta</taxon>
        <taxon>Tracheophyta</taxon>
        <taxon>Spermatophyta</taxon>
        <taxon>Magnoliopsida</taxon>
        <taxon>eudicotyledons</taxon>
        <taxon>Gunneridae</taxon>
        <taxon>Pentapetalae</taxon>
        <taxon>rosids</taxon>
        <taxon>fabids</taxon>
        <taxon>Rosales</taxon>
        <taxon>Rosaceae</taxon>
        <taxon>Amygdaloideae</taxon>
        <taxon>Amygdaleae</taxon>
        <taxon>Prunus</taxon>
    </lineage>
</organism>
<proteinExistence type="predicted"/>
<dbReference type="Gene3D" id="1.10.472.30">
    <property type="entry name" value="Transcription elongation factor S-II, central domain"/>
    <property type="match status" value="1"/>
</dbReference>
<evidence type="ECO:0000256" key="1">
    <source>
        <dbReference type="SAM" id="MobiDB-lite"/>
    </source>
</evidence>
<dbReference type="SUPFAM" id="SSF46942">
    <property type="entry name" value="Elongation factor TFIIS domain 2"/>
    <property type="match status" value="1"/>
</dbReference>
<feature type="domain" description="BAH" evidence="2">
    <location>
        <begin position="165"/>
        <end position="284"/>
    </location>
</feature>
<dbReference type="EMBL" id="AP019301">
    <property type="protein sequence ID" value="BBH03360.1"/>
    <property type="molecule type" value="Genomic_DNA"/>
</dbReference>
<dbReference type="GO" id="GO:0003682">
    <property type="term" value="F:chromatin binding"/>
    <property type="evidence" value="ECO:0007669"/>
    <property type="project" value="InterPro"/>
</dbReference>
<feature type="region of interest" description="Disordered" evidence="1">
    <location>
        <begin position="317"/>
        <end position="339"/>
    </location>
</feature>
<accession>A0A4Y1RGD8</accession>
<dbReference type="PANTHER" id="PTHR46871:SF1">
    <property type="entry name" value="BROMO-ADJACENT HOMOLOGY (BAH) DOMAIN-CONTAINING PROTEIN"/>
    <property type="match status" value="1"/>
</dbReference>
<evidence type="ECO:0000313" key="4">
    <source>
        <dbReference type="EMBL" id="BBH03360.1"/>
    </source>
</evidence>
<name>A0A4Y1RGD8_PRUDU</name>
<protein>
    <submittedName>
        <fullName evidence="4">Bromo-adjacent homology domain-containing protein</fullName>
    </submittedName>
</protein>
<dbReference type="InterPro" id="IPR036575">
    <property type="entry name" value="TFIIS_cen_dom_sf"/>
</dbReference>
<dbReference type="SMART" id="SM00439">
    <property type="entry name" value="BAH"/>
    <property type="match status" value="1"/>
</dbReference>
<sequence>QTDRLPSSPKTRYTWPLTVANPKFQAETERERRRALDIDHTHQTAPFHLRMGNRRFAQVSTSDDEDDAAPQNQQLEEENGSSKKRKHMKLREGEEEEPEEEEKHKSKKRKGKKGKNVRDESASESEDNEEEPQLEDAKPIGEVVRLSGKGRGRRQHYEAFEYDGNRYDLEDAVLLIPEDRKQKPYVAIIKDISKTRDGSMMVLGQWFYRPEEAEKKAGGNWQSRDTRELFYSFHRDEVPAESVMHRCVVHFVPLNKQLPSRKQHPGFIVQKKTIGRLGDLPDIETADTTLNQDEQFKTKRSLIKKNISPLDVSRVEEAITKPGQNQKAETPGSRTNSSEYHSILVKSTALTGDTHRDRWLEKLLENIRHACNSADIMNGDEKRKSGCDDIAHASDCKSPEVGNGSHNLKSGKSFHWPDDAVRAVTSLEKASHESLSSDSTKYNQKLRQLWFNIQRNSFLARRLLNQELEPLTIVNMSPDELKEGLTAEERAKKEPDDWERMQMTDARCSRCSEFKVGVRDIIQAGHGARYQLECIACGHSWYAARDAVSMLTIDAPSSNKNVGTAPLATAKFEDVEKKLVSPRESDKAAAKDTLKKTTEAFMPVLDAQRSFSKSRKEENSESTKKAE</sequence>
<dbReference type="AlphaFoldDB" id="A0A4Y1RGD8"/>
<evidence type="ECO:0000259" key="3">
    <source>
        <dbReference type="PROSITE" id="PS51321"/>
    </source>
</evidence>
<feature type="region of interest" description="Disordered" evidence="1">
    <location>
        <begin position="605"/>
        <end position="627"/>
    </location>
</feature>
<gene>
    <name evidence="4" type="ORF">Prudu_014208</name>
</gene>
<feature type="compositionally biased region" description="Polar residues" evidence="1">
    <location>
        <begin position="1"/>
        <end position="11"/>
    </location>
</feature>
<feature type="compositionally biased region" description="Polar residues" evidence="1">
    <location>
        <begin position="322"/>
        <end position="339"/>
    </location>
</feature>
<dbReference type="Pfam" id="PF07500">
    <property type="entry name" value="TFIIS_M"/>
    <property type="match status" value="1"/>
</dbReference>
<dbReference type="PROSITE" id="PS51038">
    <property type="entry name" value="BAH"/>
    <property type="match status" value="1"/>
</dbReference>
<feature type="non-terminal residue" evidence="4">
    <location>
        <position position="1"/>
    </location>
</feature>
<reference evidence="4" key="1">
    <citation type="journal article" date="2019" name="Science">
        <title>Mutation of a bHLH transcription factor allowed almond domestication.</title>
        <authorList>
            <person name="Sanchez-Perez R."/>
            <person name="Pavan S."/>
            <person name="Mazzeo R."/>
            <person name="Moldovan C."/>
            <person name="Aiese Cigliano R."/>
            <person name="Del Cueto J."/>
            <person name="Ricciardi F."/>
            <person name="Lotti C."/>
            <person name="Ricciardi L."/>
            <person name="Dicenta F."/>
            <person name="Lopez-Marques R.L."/>
            <person name="Lindberg Moller B."/>
        </authorList>
    </citation>
    <scope>NUCLEOTIDE SEQUENCE</scope>
</reference>
<feature type="domain" description="TFIIS central" evidence="3">
    <location>
        <begin position="355"/>
        <end position="509"/>
    </location>
</feature>
<dbReference type="SMART" id="SM00510">
    <property type="entry name" value="TFS2M"/>
    <property type="match status" value="1"/>
</dbReference>
<feature type="compositionally biased region" description="Basic and acidic residues" evidence="1">
    <location>
        <begin position="26"/>
        <end position="42"/>
    </location>
</feature>
<dbReference type="Pfam" id="PF01426">
    <property type="entry name" value="BAH"/>
    <property type="match status" value="1"/>
</dbReference>
<dbReference type="InterPro" id="IPR001025">
    <property type="entry name" value="BAH_dom"/>
</dbReference>
<feature type="region of interest" description="Disordered" evidence="1">
    <location>
        <begin position="1"/>
        <end position="142"/>
    </location>
</feature>
<dbReference type="Gene3D" id="2.30.30.490">
    <property type="match status" value="1"/>
</dbReference>
<dbReference type="PROSITE" id="PS51321">
    <property type="entry name" value="TFIIS_CENTRAL"/>
    <property type="match status" value="1"/>
</dbReference>
<evidence type="ECO:0000259" key="2">
    <source>
        <dbReference type="PROSITE" id="PS51038"/>
    </source>
</evidence>
<feature type="compositionally biased region" description="Basic residues" evidence="1">
    <location>
        <begin position="105"/>
        <end position="115"/>
    </location>
</feature>